<dbReference type="EMBL" id="JAODUO010001214">
    <property type="protein sequence ID" value="KAK2168841.1"/>
    <property type="molecule type" value="Genomic_DNA"/>
</dbReference>
<evidence type="ECO:0000313" key="10">
    <source>
        <dbReference type="EMBL" id="KAK2168841.1"/>
    </source>
</evidence>
<gene>
    <name evidence="10" type="ORF">NP493_1216g00035</name>
</gene>
<dbReference type="GO" id="GO:0034220">
    <property type="term" value="P:monoatomic ion transmembrane transport"/>
    <property type="evidence" value="ECO:0007669"/>
    <property type="project" value="UniProtKB-KW"/>
</dbReference>
<evidence type="ECO:0000256" key="1">
    <source>
        <dbReference type="ARBA" id="ARBA00004651"/>
    </source>
</evidence>
<keyword evidence="8" id="KW-0407">Ion channel</keyword>
<dbReference type="InterPro" id="IPR000990">
    <property type="entry name" value="Innexin"/>
</dbReference>
<dbReference type="GO" id="GO:0005886">
    <property type="term" value="C:plasma membrane"/>
    <property type="evidence" value="ECO:0007669"/>
    <property type="project" value="UniProtKB-SubCell"/>
</dbReference>
<dbReference type="AlphaFoldDB" id="A0AAD9KCK6"/>
<evidence type="ECO:0000256" key="3">
    <source>
        <dbReference type="ARBA" id="ARBA00022475"/>
    </source>
</evidence>
<keyword evidence="2" id="KW-0813">Transport</keyword>
<evidence type="ECO:0000256" key="4">
    <source>
        <dbReference type="ARBA" id="ARBA00022692"/>
    </source>
</evidence>
<proteinExistence type="predicted"/>
<evidence type="ECO:0000256" key="7">
    <source>
        <dbReference type="ARBA" id="ARBA00023136"/>
    </source>
</evidence>
<keyword evidence="11" id="KW-1185">Reference proteome</keyword>
<evidence type="ECO:0000313" key="11">
    <source>
        <dbReference type="Proteomes" id="UP001209878"/>
    </source>
</evidence>
<keyword evidence="4 9" id="KW-0812">Transmembrane</keyword>
<evidence type="ECO:0000256" key="6">
    <source>
        <dbReference type="ARBA" id="ARBA00023065"/>
    </source>
</evidence>
<keyword evidence="5 9" id="KW-1133">Transmembrane helix</keyword>
<sequence length="114" mass="12876">MDKLFSTFGDIGDSRAGGGDSFCDRLNCKFTVFVLIIFSLLVTTRMYVGDQVSCWCPPHFTSSHRGYTNQVSPLHDTVHGSTPSNRPPSRCYDAKHVVLRAANCLRYPYPARWR</sequence>
<comment type="subcellular location">
    <subcellularLocation>
        <location evidence="1">Cell membrane</location>
        <topology evidence="1">Multi-pass membrane protein</topology>
    </subcellularLocation>
</comment>
<reference evidence="10" key="1">
    <citation type="journal article" date="2023" name="Mol. Biol. Evol.">
        <title>Third-Generation Sequencing Reveals the Adaptive Role of the Epigenome in Three Deep-Sea Polychaetes.</title>
        <authorList>
            <person name="Perez M."/>
            <person name="Aroh O."/>
            <person name="Sun Y."/>
            <person name="Lan Y."/>
            <person name="Juniper S.K."/>
            <person name="Young C.R."/>
            <person name="Angers B."/>
            <person name="Qian P.Y."/>
        </authorList>
    </citation>
    <scope>NUCLEOTIDE SEQUENCE</scope>
    <source>
        <strain evidence="10">R07B-5</strain>
    </source>
</reference>
<evidence type="ECO:0000256" key="5">
    <source>
        <dbReference type="ARBA" id="ARBA00022989"/>
    </source>
</evidence>
<evidence type="ECO:0000256" key="8">
    <source>
        <dbReference type="ARBA" id="ARBA00023303"/>
    </source>
</evidence>
<protein>
    <submittedName>
        <fullName evidence="10">Uncharacterized protein</fullName>
    </submittedName>
</protein>
<keyword evidence="7 9" id="KW-0472">Membrane</keyword>
<dbReference type="PANTHER" id="PTHR11893">
    <property type="entry name" value="INNEXIN"/>
    <property type="match status" value="1"/>
</dbReference>
<dbReference type="PANTHER" id="PTHR11893:SF36">
    <property type="entry name" value="INNEXIN-5"/>
    <property type="match status" value="1"/>
</dbReference>
<name>A0AAD9KCK6_RIDPI</name>
<dbReference type="Proteomes" id="UP001209878">
    <property type="component" value="Unassembled WGS sequence"/>
</dbReference>
<comment type="caution">
    <text evidence="10">The sequence shown here is derived from an EMBL/GenBank/DDBJ whole genome shotgun (WGS) entry which is preliminary data.</text>
</comment>
<dbReference type="Pfam" id="PF00876">
    <property type="entry name" value="Innexin"/>
    <property type="match status" value="1"/>
</dbReference>
<organism evidence="10 11">
    <name type="scientific">Ridgeia piscesae</name>
    <name type="common">Tubeworm</name>
    <dbReference type="NCBI Taxonomy" id="27915"/>
    <lineage>
        <taxon>Eukaryota</taxon>
        <taxon>Metazoa</taxon>
        <taxon>Spiralia</taxon>
        <taxon>Lophotrochozoa</taxon>
        <taxon>Annelida</taxon>
        <taxon>Polychaeta</taxon>
        <taxon>Sedentaria</taxon>
        <taxon>Canalipalpata</taxon>
        <taxon>Sabellida</taxon>
        <taxon>Siboglinidae</taxon>
        <taxon>Ridgeia</taxon>
    </lineage>
</organism>
<accession>A0AAD9KCK6</accession>
<keyword evidence="3" id="KW-1003">Cell membrane</keyword>
<keyword evidence="6" id="KW-0406">Ion transport</keyword>
<evidence type="ECO:0000256" key="2">
    <source>
        <dbReference type="ARBA" id="ARBA00022448"/>
    </source>
</evidence>
<evidence type="ECO:0000256" key="9">
    <source>
        <dbReference type="SAM" id="Phobius"/>
    </source>
</evidence>
<feature type="transmembrane region" description="Helical" evidence="9">
    <location>
        <begin position="30"/>
        <end position="48"/>
    </location>
</feature>